<evidence type="ECO:0000313" key="3">
    <source>
        <dbReference type="Proteomes" id="UP000523795"/>
    </source>
</evidence>
<feature type="non-terminal residue" evidence="2">
    <location>
        <position position="1"/>
    </location>
</feature>
<dbReference type="GO" id="GO:0016787">
    <property type="term" value="F:hydrolase activity"/>
    <property type="evidence" value="ECO:0007669"/>
    <property type="project" value="UniProtKB-KW"/>
</dbReference>
<reference evidence="2 3" key="1">
    <citation type="submission" date="2020-04" db="EMBL/GenBank/DDBJ databases">
        <authorList>
            <person name="Liu S."/>
        </authorList>
    </citation>
    <scope>NUCLEOTIDE SEQUENCE [LARGE SCALE GENOMIC DNA]</scope>
    <source>
        <strain evidence="2 3">CGMCC 1.15091</strain>
    </source>
</reference>
<sequence length="99" mass="10971">FWQHYLPHPEAADNPLATPSKAASLADLPPALVLSTEYEVARDEAEAYAEQLTRAGLETEAVRFDGLVLGVYWMSGAVPRSQELHEHLVAFLRKKLANN</sequence>
<dbReference type="InterPro" id="IPR013094">
    <property type="entry name" value="AB_hydrolase_3"/>
</dbReference>
<dbReference type="EMBL" id="JAAZSR010000290">
    <property type="protein sequence ID" value="NKX51713.1"/>
    <property type="molecule type" value="Genomic_DNA"/>
</dbReference>
<dbReference type="Pfam" id="PF07859">
    <property type="entry name" value="Abhydrolase_3"/>
    <property type="match status" value="1"/>
</dbReference>
<gene>
    <name evidence="2" type="ORF">HER39_14305</name>
</gene>
<accession>A0ABX1JR52</accession>
<dbReference type="Proteomes" id="UP000523795">
    <property type="component" value="Unassembled WGS sequence"/>
</dbReference>
<organism evidence="2 3">
    <name type="scientific">Arthrobacter deserti</name>
    <dbReference type="NCBI Taxonomy" id="1742687"/>
    <lineage>
        <taxon>Bacteria</taxon>
        <taxon>Bacillati</taxon>
        <taxon>Actinomycetota</taxon>
        <taxon>Actinomycetes</taxon>
        <taxon>Micrococcales</taxon>
        <taxon>Micrococcaceae</taxon>
        <taxon>Arthrobacter</taxon>
    </lineage>
</organism>
<protein>
    <submittedName>
        <fullName evidence="2">Alpha/beta hydrolase</fullName>
    </submittedName>
</protein>
<name>A0ABX1JR52_9MICC</name>
<dbReference type="SUPFAM" id="SSF53474">
    <property type="entry name" value="alpha/beta-Hydrolases"/>
    <property type="match status" value="1"/>
</dbReference>
<feature type="domain" description="Alpha/beta hydrolase fold-3" evidence="1">
    <location>
        <begin position="1"/>
        <end position="68"/>
    </location>
</feature>
<dbReference type="InterPro" id="IPR029058">
    <property type="entry name" value="AB_hydrolase_fold"/>
</dbReference>
<evidence type="ECO:0000259" key="1">
    <source>
        <dbReference type="Pfam" id="PF07859"/>
    </source>
</evidence>
<keyword evidence="3" id="KW-1185">Reference proteome</keyword>
<proteinExistence type="predicted"/>
<evidence type="ECO:0000313" key="2">
    <source>
        <dbReference type="EMBL" id="NKX51713.1"/>
    </source>
</evidence>
<dbReference type="Gene3D" id="3.40.50.1820">
    <property type="entry name" value="alpha/beta hydrolase"/>
    <property type="match status" value="1"/>
</dbReference>
<comment type="caution">
    <text evidence="2">The sequence shown here is derived from an EMBL/GenBank/DDBJ whole genome shotgun (WGS) entry which is preliminary data.</text>
</comment>
<keyword evidence="2" id="KW-0378">Hydrolase</keyword>